<proteinExistence type="predicted"/>
<keyword evidence="1" id="KW-0812">Transmembrane</keyword>
<gene>
    <name evidence="4" type="ORF">SAMN02745724_02309</name>
</gene>
<reference evidence="4 5" key="1">
    <citation type="submission" date="2016-10" db="EMBL/GenBank/DDBJ databases">
        <authorList>
            <person name="de Groot N.N."/>
        </authorList>
    </citation>
    <scope>NUCLEOTIDE SEQUENCE [LARGE SCALE GENOMIC DNA]</scope>
    <source>
        <strain evidence="4 5">DSM 6059</strain>
    </source>
</reference>
<keyword evidence="1" id="KW-0472">Membrane</keyword>
<organism evidence="4 5">
    <name type="scientific">Pseudoalteromonas denitrificans DSM 6059</name>
    <dbReference type="NCBI Taxonomy" id="1123010"/>
    <lineage>
        <taxon>Bacteria</taxon>
        <taxon>Pseudomonadati</taxon>
        <taxon>Pseudomonadota</taxon>
        <taxon>Gammaproteobacteria</taxon>
        <taxon>Alteromonadales</taxon>
        <taxon>Pseudoalteromonadaceae</taxon>
        <taxon>Pseudoalteromonas</taxon>
    </lineage>
</organism>
<dbReference type="Pfam" id="PF13768">
    <property type="entry name" value="VWA_3"/>
    <property type="match status" value="1"/>
</dbReference>
<dbReference type="Proteomes" id="UP000198862">
    <property type="component" value="Unassembled WGS sequence"/>
</dbReference>
<evidence type="ECO:0000259" key="3">
    <source>
        <dbReference type="PROSITE" id="PS51468"/>
    </source>
</evidence>
<dbReference type="AlphaFoldDB" id="A0A1I1L948"/>
<dbReference type="NCBIfam" id="TIGR03788">
    <property type="entry name" value="marine_srt_targ"/>
    <property type="match status" value="1"/>
</dbReference>
<dbReference type="SUPFAM" id="SSF53300">
    <property type="entry name" value="vWA-like"/>
    <property type="match status" value="1"/>
</dbReference>
<dbReference type="InterPro" id="IPR013694">
    <property type="entry name" value="VIT"/>
</dbReference>
<feature type="domain" description="VWFA" evidence="2">
    <location>
        <begin position="331"/>
        <end position="501"/>
    </location>
</feature>
<dbReference type="PROSITE" id="PS51468">
    <property type="entry name" value="VIT"/>
    <property type="match status" value="1"/>
</dbReference>
<dbReference type="RefSeq" id="WP_091983811.1">
    <property type="nucleotide sequence ID" value="NZ_FOLO01000015.1"/>
</dbReference>
<dbReference type="EMBL" id="FOLO01000015">
    <property type="protein sequence ID" value="SFC69529.1"/>
    <property type="molecule type" value="Genomic_DNA"/>
</dbReference>
<dbReference type="PANTHER" id="PTHR45737:SF6">
    <property type="entry name" value="VON WILLEBRAND FACTOR A DOMAIN-CONTAINING PROTEIN 5A"/>
    <property type="match status" value="1"/>
</dbReference>
<dbReference type="PROSITE" id="PS50234">
    <property type="entry name" value="VWFA"/>
    <property type="match status" value="1"/>
</dbReference>
<evidence type="ECO:0000259" key="2">
    <source>
        <dbReference type="PROSITE" id="PS50234"/>
    </source>
</evidence>
<dbReference type="InterPro" id="IPR002035">
    <property type="entry name" value="VWF_A"/>
</dbReference>
<dbReference type="InterPro" id="IPR036465">
    <property type="entry name" value="vWFA_dom_sf"/>
</dbReference>
<keyword evidence="1" id="KW-1133">Transmembrane helix</keyword>
<keyword evidence="5" id="KW-1185">Reference proteome</keyword>
<name>A0A1I1L948_9GAMM</name>
<dbReference type="Pfam" id="PF08487">
    <property type="entry name" value="VIT"/>
    <property type="match status" value="1"/>
</dbReference>
<dbReference type="PANTHER" id="PTHR45737">
    <property type="entry name" value="VON WILLEBRAND FACTOR A DOMAIN-CONTAINING PROTEIN 5A"/>
    <property type="match status" value="1"/>
</dbReference>
<dbReference type="SMART" id="SM00609">
    <property type="entry name" value="VIT"/>
    <property type="match status" value="1"/>
</dbReference>
<dbReference type="SMART" id="SM00327">
    <property type="entry name" value="VWA"/>
    <property type="match status" value="1"/>
</dbReference>
<dbReference type="CDD" id="cd01461">
    <property type="entry name" value="vWA_interalpha_trypsin_inhibitor"/>
    <property type="match status" value="1"/>
</dbReference>
<dbReference type="STRING" id="1123010.SAMN02745724_02309"/>
<accession>A0A1I1L948</accession>
<evidence type="ECO:0000313" key="4">
    <source>
        <dbReference type="EMBL" id="SFC69529.1"/>
    </source>
</evidence>
<evidence type="ECO:0000313" key="5">
    <source>
        <dbReference type="Proteomes" id="UP000198862"/>
    </source>
</evidence>
<sequence>MMILAKVLGFTVNNCKTSLFLLTLFICQSGLAFEVEKPRLELKTLKGEEINSAILLTSHADMTITGLINQVDVTQTFKNTHESSVNARYVFPLPDESAVYQLEMKIGERVIKGEIKEKQMAKRIFQKAKKQGKKASLVTQKRANIFVTQVANIPAGEEITIKISYQQVLSYKNQEFSLRFPMVVAPRYQPKTMVFDEDLASGWIYQNNIKANTEITKTPLALAEPKNKMSLNIILNSGFVLANIKSPYHQIDVENLDIGKYKISLTENKTLANRDFVLRWKPEQGNEVQAALFSEKLSGISHGTQSEDNYALIMLMPPSNEFQAQQRLPRELVFVIDTSGSMHGNSMEQAKQALFLALADLNPEDSFNIIEFDSNVDALSEHAIPATDFNLRRAKQYVYNLQADGGTEIAKAFTRVLDSNIQTDFLRQVIFMTDGSISNEQQVFEQIKNTIGTSRLFTVGIGSAPNSYFMRRAADIGRGSFTFIGSSIDIKPQMQFLLKQLKNPSLKQLRIEGEASEVIDFWPKPIPDLYFSDPLMVALKLNKKQKKINILGQSIHGEFKAQLNITEPAIGDSISRIWARQKIKSLLLYKDTFDKKSIDTKQEVLNLALKHHLLSPYTAFVAVDSGPITTDDIVNKASKTQKIKGMRPAGWTMGSKKYVLPQTDGQSWLKILLGMLIVLLSVVYWRYQRYKRIN</sequence>
<feature type="domain" description="VIT" evidence="3">
    <location>
        <begin position="39"/>
        <end position="167"/>
    </location>
</feature>
<feature type="transmembrane region" description="Helical" evidence="1">
    <location>
        <begin position="668"/>
        <end position="687"/>
    </location>
</feature>
<evidence type="ECO:0000256" key="1">
    <source>
        <dbReference type="SAM" id="Phobius"/>
    </source>
</evidence>
<protein>
    <submittedName>
        <fullName evidence="4">Ca-activated chloride channel family protein</fullName>
    </submittedName>
</protein>
<dbReference type="InterPro" id="IPR022440">
    <property type="entry name" value="CHP03788"/>
</dbReference>
<dbReference type="OrthoDB" id="9784383at2"/>
<dbReference type="Gene3D" id="3.40.50.410">
    <property type="entry name" value="von Willebrand factor, type A domain"/>
    <property type="match status" value="1"/>
</dbReference>